<evidence type="ECO:0000256" key="4">
    <source>
        <dbReference type="ARBA" id="ARBA00023295"/>
    </source>
</evidence>
<dbReference type="GO" id="GO:0005975">
    <property type="term" value="P:carbohydrate metabolic process"/>
    <property type="evidence" value="ECO:0007669"/>
    <property type="project" value="InterPro"/>
</dbReference>
<name>A0A1I7LNA3_9BURK</name>
<dbReference type="InterPro" id="IPR017853">
    <property type="entry name" value="GH"/>
</dbReference>
<keyword evidence="2" id="KW-0732">Signal</keyword>
<dbReference type="GO" id="GO:0005509">
    <property type="term" value="F:calcium ion binding"/>
    <property type="evidence" value="ECO:0007669"/>
    <property type="project" value="InterPro"/>
</dbReference>
<comment type="catalytic activity">
    <reaction evidence="5">
        <text>Hydrolysis of terminal, non-reducing alpha-D-galactose residues in alpha-D-galactosides, including galactose oligosaccharides, galactomannans and galactolipids.</text>
        <dbReference type="EC" id="3.2.1.22"/>
    </reaction>
</comment>
<dbReference type="InterPro" id="IPR008979">
    <property type="entry name" value="Galactose-bd-like_sf"/>
</dbReference>
<dbReference type="PANTHER" id="PTHR11452:SF75">
    <property type="entry name" value="ALPHA-GALACTOSIDASE MEL1"/>
    <property type="match status" value="1"/>
</dbReference>
<evidence type="ECO:0000256" key="3">
    <source>
        <dbReference type="ARBA" id="ARBA00022801"/>
    </source>
</evidence>
<keyword evidence="4 5" id="KW-0326">Glycosidase</keyword>
<dbReference type="Gene3D" id="2.60.40.10">
    <property type="entry name" value="Immunoglobulins"/>
    <property type="match status" value="1"/>
</dbReference>
<dbReference type="InterPro" id="IPR041233">
    <property type="entry name" value="Melibiase_C"/>
</dbReference>
<dbReference type="SUPFAM" id="SSF49785">
    <property type="entry name" value="Galactose-binding domain-like"/>
    <property type="match status" value="1"/>
</dbReference>
<accession>A0A1I7LNA3</accession>
<organism evidence="7 8">
    <name type="scientific">Pseudoduganella namucuonensis</name>
    <dbReference type="NCBI Taxonomy" id="1035707"/>
    <lineage>
        <taxon>Bacteria</taxon>
        <taxon>Pseudomonadati</taxon>
        <taxon>Pseudomonadota</taxon>
        <taxon>Betaproteobacteria</taxon>
        <taxon>Burkholderiales</taxon>
        <taxon>Oxalobacteraceae</taxon>
        <taxon>Telluria group</taxon>
        <taxon>Pseudoduganella</taxon>
    </lineage>
</organism>
<keyword evidence="3 5" id="KW-0378">Hydrolase</keyword>
<dbReference type="EC" id="3.2.1.22" evidence="5"/>
<dbReference type="Gene3D" id="2.60.40.1180">
    <property type="entry name" value="Golgi alpha-mannosidase II"/>
    <property type="match status" value="1"/>
</dbReference>
<dbReference type="Pfam" id="PF17801">
    <property type="entry name" value="Melibiase_C"/>
    <property type="match status" value="1"/>
</dbReference>
<dbReference type="SUPFAM" id="SSF51445">
    <property type="entry name" value="(Trans)glycosidases"/>
    <property type="match status" value="1"/>
</dbReference>
<dbReference type="RefSeq" id="WP_093558674.1">
    <property type="nucleotide sequence ID" value="NZ_FPBO01000033.1"/>
</dbReference>
<dbReference type="AlphaFoldDB" id="A0A1I7LNA3"/>
<dbReference type="SUPFAM" id="SSF49313">
    <property type="entry name" value="Cadherin-like"/>
    <property type="match status" value="1"/>
</dbReference>
<dbReference type="Gene3D" id="3.20.20.70">
    <property type="entry name" value="Aldolase class I"/>
    <property type="match status" value="1"/>
</dbReference>
<comment type="similarity">
    <text evidence="1 5">Belongs to the glycosyl hydrolase 27 family.</text>
</comment>
<dbReference type="Pfam" id="PF05345">
    <property type="entry name" value="He_PIG"/>
    <property type="match status" value="1"/>
</dbReference>
<keyword evidence="5" id="KW-1015">Disulfide bond</keyword>
<reference evidence="8" key="1">
    <citation type="submission" date="2016-10" db="EMBL/GenBank/DDBJ databases">
        <authorList>
            <person name="Varghese N."/>
            <person name="Submissions S."/>
        </authorList>
    </citation>
    <scope>NUCLEOTIDE SEQUENCE [LARGE SCALE GENOMIC DNA]</scope>
    <source>
        <strain evidence="8">CGMCC 1.11014</strain>
    </source>
</reference>
<evidence type="ECO:0000256" key="5">
    <source>
        <dbReference type="RuleBase" id="RU361168"/>
    </source>
</evidence>
<dbReference type="PRINTS" id="PR00740">
    <property type="entry name" value="GLHYDRLASE27"/>
</dbReference>
<dbReference type="Gene3D" id="2.60.120.260">
    <property type="entry name" value="Galactose-binding domain-like"/>
    <property type="match status" value="1"/>
</dbReference>
<proteinExistence type="inferred from homology"/>
<gene>
    <name evidence="7" type="ORF">SAMN05216552_103345</name>
</gene>
<dbReference type="InterPro" id="IPR013783">
    <property type="entry name" value="Ig-like_fold"/>
</dbReference>
<dbReference type="GO" id="GO:0016020">
    <property type="term" value="C:membrane"/>
    <property type="evidence" value="ECO:0007669"/>
    <property type="project" value="InterPro"/>
</dbReference>
<evidence type="ECO:0000313" key="7">
    <source>
        <dbReference type="EMBL" id="SFV11154.1"/>
    </source>
</evidence>
<dbReference type="InterPro" id="IPR013785">
    <property type="entry name" value="Aldolase_TIM"/>
</dbReference>
<dbReference type="PANTHER" id="PTHR11452">
    <property type="entry name" value="ALPHA-GALACTOSIDASE/ALPHA-N-ACETYLGALACTOSAMINIDASE"/>
    <property type="match status" value="1"/>
</dbReference>
<evidence type="ECO:0000256" key="1">
    <source>
        <dbReference type="ARBA" id="ARBA00009743"/>
    </source>
</evidence>
<protein>
    <recommendedName>
        <fullName evidence="5">Alpha-galactosidase</fullName>
        <ecNumber evidence="5">3.2.1.22</ecNumber>
    </recommendedName>
    <alternativeName>
        <fullName evidence="5">Melibiase</fullName>
    </alternativeName>
</protein>
<dbReference type="InterPro" id="IPR015919">
    <property type="entry name" value="Cadherin-like_sf"/>
</dbReference>
<evidence type="ECO:0000313" key="8">
    <source>
        <dbReference type="Proteomes" id="UP000199391"/>
    </source>
</evidence>
<dbReference type="Proteomes" id="UP000199391">
    <property type="component" value="Unassembled WGS sequence"/>
</dbReference>
<keyword evidence="8" id="KW-1185">Reference proteome</keyword>
<evidence type="ECO:0000259" key="6">
    <source>
        <dbReference type="Pfam" id="PF17801"/>
    </source>
</evidence>
<feature type="domain" description="Alpha galactosidase C-terminal" evidence="6">
    <location>
        <begin position="673"/>
        <end position="748"/>
    </location>
</feature>
<dbReference type="Pfam" id="PF16499">
    <property type="entry name" value="Melibiase_2"/>
    <property type="match status" value="1"/>
</dbReference>
<dbReference type="InterPro" id="IPR002241">
    <property type="entry name" value="Glyco_hydro_27"/>
</dbReference>
<dbReference type="EMBL" id="FPBO01000033">
    <property type="protein sequence ID" value="SFV11154.1"/>
    <property type="molecule type" value="Genomic_DNA"/>
</dbReference>
<dbReference type="SUPFAM" id="SSF51011">
    <property type="entry name" value="Glycosyl hydrolase domain"/>
    <property type="match status" value="1"/>
</dbReference>
<dbReference type="CDD" id="cd14792">
    <property type="entry name" value="GH27"/>
    <property type="match status" value="1"/>
</dbReference>
<dbReference type="STRING" id="1035707.SAMN05216552_103345"/>
<dbReference type="InterPro" id="IPR013780">
    <property type="entry name" value="Glyco_hydro_b"/>
</dbReference>
<evidence type="ECO:0000256" key="2">
    <source>
        <dbReference type="ARBA" id="ARBA00022729"/>
    </source>
</evidence>
<sequence>MATLRRLIACLGGTILLHNAHGAASAPPDRIAMPQARFATGDDPRRAQPDFDDSGWATVDTSRNYEKQGFDGHDGYSWYRIHVTIPSSLKAGSDWPQRLRVYLSAIDDADEAWLNGVPIGKTGRMPEDPGGFDGRWQAVRDYQADLSKVPVHWDRDNVIAIRVYDGVGGGGFHRDVPSISMPNRADGLRFGPERARFDFRPDGKVAVSLDVANDIPTRQRGQLVMEVFDPRSGKTLQRQAGALALAAGQSRTLRWTVPTGPGVEARLRFVDALSGRGIASRLPLPYLLTPADGAAPAIHGAGVLGARPGTPLAHRVPATGKAPLRFSAANLPAGLTLDAATGVISGTVPAAGSYPVTLRVENAAGAASRVWTVEAGDKLALTPPMGWNSWNAFGVNVSDAQVRATARILVESGLAAKGWSSVNIDDGWQAAARANDGELAGNERFPDMAALGGYLHGLGLRFGIYSSPGPATCGKYLGAYRHEAQDAATYARWGVDFLKYDLCSYHDMIAKTPTRAAHMLPYQIMGEALKAQPRGIVYSLCQYGEQQVWEWGADVGGQAWRMTGDILDTWASVLETGFSAAPYTQYVAPGRWNDPDMLVVGHVGWGDPKPSRLTPDEQYSHISLWSMLAAPLLLGNDLTKLDAFTLNLLTNAEVLAINQDTLGRAASRVRDADDWQIWVKPLADGGKAIGIFNMGDRFRRLRVDPALYAKGQSGLPYQARDAWRQRALPGAGGAIDVELPAHGVMLLTVR</sequence>
<dbReference type="OrthoDB" id="9807519at2"/>
<dbReference type="GO" id="GO:0004557">
    <property type="term" value="F:alpha-galactosidase activity"/>
    <property type="evidence" value="ECO:0007669"/>
    <property type="project" value="UniProtKB-EC"/>
</dbReference>